<evidence type="ECO:0000313" key="3">
    <source>
        <dbReference type="Proteomes" id="UP000075670"/>
    </source>
</evidence>
<feature type="domain" description="HicB-like antitoxin of toxin-antitoxin system" evidence="1">
    <location>
        <begin position="6"/>
        <end position="55"/>
    </location>
</feature>
<reference evidence="2 3" key="1">
    <citation type="submission" date="2016-02" db="EMBL/GenBank/DDBJ databases">
        <title>Genome sequence of Moorella mulderi DSM 14980.</title>
        <authorList>
            <person name="Poehlein A."/>
            <person name="Daniel R."/>
        </authorList>
    </citation>
    <scope>NUCLEOTIDE SEQUENCE [LARGE SCALE GENOMIC DNA]</scope>
    <source>
        <strain evidence="2 3">DSM 14980</strain>
    </source>
</reference>
<name>A0A151ATQ2_9FIRM</name>
<dbReference type="SUPFAM" id="SSF143100">
    <property type="entry name" value="TTHA1013/TTHA0281-like"/>
    <property type="match status" value="1"/>
</dbReference>
<keyword evidence="3" id="KW-1185">Reference proteome</keyword>
<organism evidence="2 3">
    <name type="scientific">Moorella mulderi DSM 14980</name>
    <dbReference type="NCBI Taxonomy" id="1122241"/>
    <lineage>
        <taxon>Bacteria</taxon>
        <taxon>Bacillati</taxon>
        <taxon>Bacillota</taxon>
        <taxon>Clostridia</taxon>
        <taxon>Neomoorellales</taxon>
        <taxon>Neomoorellaceae</taxon>
        <taxon>Neomoorella</taxon>
    </lineage>
</organism>
<sequence length="73" mass="8193">MASHRFLVVIEQDEDGKYIASVPSLPGCHTQADNLTDLEKRIQEAIRLYLDENADVVMPEGKFIGIHQVEVQA</sequence>
<protein>
    <recommendedName>
        <fullName evidence="1">HicB-like antitoxin of toxin-antitoxin system domain-containing protein</fullName>
    </recommendedName>
</protein>
<dbReference type="EMBL" id="LTBC01000017">
    <property type="protein sequence ID" value="KYH30973.1"/>
    <property type="molecule type" value="Genomic_DNA"/>
</dbReference>
<dbReference type="RefSeq" id="WP_062285659.1">
    <property type="nucleotide sequence ID" value="NZ_LTBC01000017.1"/>
</dbReference>
<dbReference type="Proteomes" id="UP000075670">
    <property type="component" value="Unassembled WGS sequence"/>
</dbReference>
<comment type="caution">
    <text evidence="2">The sequence shown here is derived from an EMBL/GenBank/DDBJ whole genome shotgun (WGS) entry which is preliminary data.</text>
</comment>
<dbReference type="InterPro" id="IPR035069">
    <property type="entry name" value="TTHA1013/TTHA0281-like"/>
</dbReference>
<dbReference type="InterPro" id="IPR051404">
    <property type="entry name" value="TA_system_antitoxin"/>
</dbReference>
<dbReference type="OrthoDB" id="5419659at2"/>
<dbReference type="PATRIC" id="fig|1122241.3.peg.2933"/>
<gene>
    <name evidence="2" type="ORF">MOMUL_27570</name>
</gene>
<evidence type="ECO:0000259" key="1">
    <source>
        <dbReference type="Pfam" id="PF15919"/>
    </source>
</evidence>
<dbReference type="InterPro" id="IPR031807">
    <property type="entry name" value="HicB-like"/>
</dbReference>
<evidence type="ECO:0000313" key="2">
    <source>
        <dbReference type="EMBL" id="KYH30973.1"/>
    </source>
</evidence>
<dbReference type="Gene3D" id="3.30.160.250">
    <property type="match status" value="1"/>
</dbReference>
<dbReference type="Pfam" id="PF15919">
    <property type="entry name" value="HicB_lk_antitox"/>
    <property type="match status" value="1"/>
</dbReference>
<accession>A0A151ATQ2</accession>
<dbReference type="AlphaFoldDB" id="A0A151ATQ2"/>
<proteinExistence type="predicted"/>
<dbReference type="PANTHER" id="PTHR34504:SF2">
    <property type="entry name" value="UPF0150 PROTEIN SSL0259"/>
    <property type="match status" value="1"/>
</dbReference>
<dbReference type="PANTHER" id="PTHR34504">
    <property type="entry name" value="ANTITOXIN HICB"/>
    <property type="match status" value="1"/>
</dbReference>